<name>A0A9N9T748_DIABA</name>
<reference evidence="1" key="1">
    <citation type="submission" date="2022-01" db="EMBL/GenBank/DDBJ databases">
        <authorList>
            <person name="King R."/>
        </authorList>
    </citation>
    <scope>NUCLEOTIDE SEQUENCE</scope>
</reference>
<sequence>LLATSLNDLQALLDRVRTVSVTYGLDLNIKKAKFMVVIRGNLDPGALMAGSEEIQRVDRFTYLGTPLNSQWDYAQEIRSRIEMARSPFIKLRSLLCCSDLSLKTKMRIVRCYVLPVLLKNIVCGRCHQR</sequence>
<dbReference type="PANTHER" id="PTHR47027:SF8">
    <property type="entry name" value="RIBONUCLEASE H"/>
    <property type="match status" value="1"/>
</dbReference>
<dbReference type="AlphaFoldDB" id="A0A9N9T748"/>
<proteinExistence type="predicted"/>
<evidence type="ECO:0000313" key="2">
    <source>
        <dbReference type="Proteomes" id="UP001153709"/>
    </source>
</evidence>
<evidence type="ECO:0000313" key="1">
    <source>
        <dbReference type="EMBL" id="CAG9837843.1"/>
    </source>
</evidence>
<organism evidence="1 2">
    <name type="scientific">Diabrotica balteata</name>
    <name type="common">Banded cucumber beetle</name>
    <dbReference type="NCBI Taxonomy" id="107213"/>
    <lineage>
        <taxon>Eukaryota</taxon>
        <taxon>Metazoa</taxon>
        <taxon>Ecdysozoa</taxon>
        <taxon>Arthropoda</taxon>
        <taxon>Hexapoda</taxon>
        <taxon>Insecta</taxon>
        <taxon>Pterygota</taxon>
        <taxon>Neoptera</taxon>
        <taxon>Endopterygota</taxon>
        <taxon>Coleoptera</taxon>
        <taxon>Polyphaga</taxon>
        <taxon>Cucujiformia</taxon>
        <taxon>Chrysomeloidea</taxon>
        <taxon>Chrysomelidae</taxon>
        <taxon>Galerucinae</taxon>
        <taxon>Diabroticina</taxon>
        <taxon>Diabroticites</taxon>
        <taxon>Diabrotica</taxon>
    </lineage>
</organism>
<keyword evidence="2" id="KW-1185">Reference proteome</keyword>
<dbReference type="PANTHER" id="PTHR47027">
    <property type="entry name" value="REVERSE TRANSCRIPTASE DOMAIN-CONTAINING PROTEIN"/>
    <property type="match status" value="1"/>
</dbReference>
<gene>
    <name evidence="1" type="ORF">DIABBA_LOCUS10794</name>
</gene>
<accession>A0A9N9T748</accession>
<dbReference type="EMBL" id="OU898282">
    <property type="protein sequence ID" value="CAG9837843.1"/>
    <property type="molecule type" value="Genomic_DNA"/>
</dbReference>
<evidence type="ECO:0008006" key="3">
    <source>
        <dbReference type="Google" id="ProtNLM"/>
    </source>
</evidence>
<protein>
    <recommendedName>
        <fullName evidence="3">Reverse transcriptase</fullName>
    </recommendedName>
</protein>
<dbReference type="OrthoDB" id="7435479at2759"/>
<dbReference type="Proteomes" id="UP001153709">
    <property type="component" value="Chromosome 7"/>
</dbReference>
<feature type="non-terminal residue" evidence="1">
    <location>
        <position position="1"/>
    </location>
</feature>